<dbReference type="InterPro" id="IPR005064">
    <property type="entry name" value="BUG"/>
</dbReference>
<keyword evidence="3" id="KW-0732">Signal</keyword>
<feature type="region of interest" description="Disordered" evidence="2">
    <location>
        <begin position="26"/>
        <end position="59"/>
    </location>
</feature>
<name>W4VHV6_9BACI</name>
<dbReference type="PANTHER" id="PTHR42928">
    <property type="entry name" value="TRICARBOXYLATE-BINDING PROTEIN"/>
    <property type="match status" value="1"/>
</dbReference>
<accession>W4VHV6</accession>
<comment type="similarity">
    <text evidence="1">Belongs to the UPF0065 (bug) family.</text>
</comment>
<dbReference type="Proteomes" id="UP000019102">
    <property type="component" value="Unassembled WGS sequence"/>
</dbReference>
<evidence type="ECO:0000313" key="5">
    <source>
        <dbReference type="Proteomes" id="UP000019102"/>
    </source>
</evidence>
<evidence type="ECO:0000313" key="4">
    <source>
        <dbReference type="EMBL" id="GAE92797.1"/>
    </source>
</evidence>
<dbReference type="RefSeq" id="WP_052000446.1">
    <property type="nucleotide sequence ID" value="NZ_BAVS01000007.1"/>
</dbReference>
<sequence length="117" mass="12493">MFKKFSLFLLLIMIGFVLVACGNGEETAGDQQEETTTDEENTEEESTNEESGSDYPSKPIQIIVPYSAGGGGDTVARILAEPLSEKLGVQVNVVNRDGAGGEIGISEMANARQMVIH</sequence>
<evidence type="ECO:0000256" key="1">
    <source>
        <dbReference type="ARBA" id="ARBA00006987"/>
    </source>
</evidence>
<dbReference type="Gene3D" id="3.40.190.150">
    <property type="entry name" value="Bordetella uptake gene, domain 1"/>
    <property type="match status" value="1"/>
</dbReference>
<organism evidence="4 5">
    <name type="scientific">Gracilibacillus boraciitolerans JCM 21714</name>
    <dbReference type="NCBI Taxonomy" id="1298598"/>
    <lineage>
        <taxon>Bacteria</taxon>
        <taxon>Bacillati</taxon>
        <taxon>Bacillota</taxon>
        <taxon>Bacilli</taxon>
        <taxon>Bacillales</taxon>
        <taxon>Bacillaceae</taxon>
        <taxon>Gracilibacillus</taxon>
    </lineage>
</organism>
<proteinExistence type="inferred from homology"/>
<reference evidence="4 5" key="1">
    <citation type="journal article" date="2014" name="Genome Announc.">
        <title>Draft Genome Sequence of the Boron-Tolerant and Moderately Halotolerant Bacterium Gracilibacillus boraciitolerans JCM 21714T.</title>
        <authorList>
            <person name="Ahmed I."/>
            <person name="Oshima K."/>
            <person name="Suda W."/>
            <person name="Kitamura K."/>
            <person name="Iida T."/>
            <person name="Ohmori Y."/>
            <person name="Fujiwara T."/>
            <person name="Hattori M."/>
            <person name="Ohkuma M."/>
        </authorList>
    </citation>
    <scope>NUCLEOTIDE SEQUENCE [LARGE SCALE GENOMIC DNA]</scope>
    <source>
        <strain evidence="4 5">JCM 21714</strain>
    </source>
</reference>
<dbReference type="EMBL" id="BAVS01000007">
    <property type="protein sequence ID" value="GAE92797.1"/>
    <property type="molecule type" value="Genomic_DNA"/>
</dbReference>
<dbReference type="eggNOG" id="COG3181">
    <property type="taxonomic scope" value="Bacteria"/>
</dbReference>
<dbReference type="PANTHER" id="PTHR42928:SF5">
    <property type="entry name" value="BLR1237 PROTEIN"/>
    <property type="match status" value="1"/>
</dbReference>
<dbReference type="PROSITE" id="PS51257">
    <property type="entry name" value="PROKAR_LIPOPROTEIN"/>
    <property type="match status" value="1"/>
</dbReference>
<dbReference type="STRING" id="1298598.JCM21714_1815"/>
<keyword evidence="5" id="KW-1185">Reference proteome</keyword>
<comment type="caution">
    <text evidence="4">The sequence shown here is derived from an EMBL/GenBank/DDBJ whole genome shotgun (WGS) entry which is preliminary data.</text>
</comment>
<feature type="signal peptide" evidence="3">
    <location>
        <begin position="1"/>
        <end position="19"/>
    </location>
</feature>
<protein>
    <submittedName>
        <fullName evidence="4">Tricarboxylate transport protein TctC</fullName>
    </submittedName>
</protein>
<evidence type="ECO:0000256" key="3">
    <source>
        <dbReference type="SAM" id="SignalP"/>
    </source>
</evidence>
<feature type="compositionally biased region" description="Acidic residues" evidence="2">
    <location>
        <begin position="27"/>
        <end position="52"/>
    </location>
</feature>
<dbReference type="InterPro" id="IPR042100">
    <property type="entry name" value="Bug_dom1"/>
</dbReference>
<feature type="chain" id="PRO_5039639052" evidence="3">
    <location>
        <begin position="20"/>
        <end position="117"/>
    </location>
</feature>
<gene>
    <name evidence="4" type="ORF">JCM21714_1815</name>
</gene>
<evidence type="ECO:0000256" key="2">
    <source>
        <dbReference type="SAM" id="MobiDB-lite"/>
    </source>
</evidence>
<dbReference type="AlphaFoldDB" id="W4VHV6"/>